<evidence type="ECO:0000256" key="1">
    <source>
        <dbReference type="ARBA" id="ARBA00001964"/>
    </source>
</evidence>
<dbReference type="OrthoDB" id="9766715at2"/>
<dbReference type="Pfam" id="PF00676">
    <property type="entry name" value="E1_dh"/>
    <property type="match status" value="1"/>
</dbReference>
<evidence type="ECO:0000256" key="8">
    <source>
        <dbReference type="ARBA" id="ARBA00025211"/>
    </source>
</evidence>
<dbReference type="CDD" id="cd02000">
    <property type="entry name" value="TPP_E1_PDC_ADC_BCADC"/>
    <property type="match status" value="1"/>
</dbReference>
<dbReference type="InterPro" id="IPR050771">
    <property type="entry name" value="Alpha-ketoacid_DH_E1_comp"/>
</dbReference>
<evidence type="ECO:0000256" key="4">
    <source>
        <dbReference type="ARBA" id="ARBA00014159"/>
    </source>
</evidence>
<accession>A0A559J0M0</accession>
<evidence type="ECO:0000313" key="13">
    <source>
        <dbReference type="Proteomes" id="UP000318102"/>
    </source>
</evidence>
<comment type="cofactor">
    <cofactor evidence="1 10">
        <name>thiamine diphosphate</name>
        <dbReference type="ChEBI" id="CHEBI:58937"/>
    </cofactor>
</comment>
<evidence type="ECO:0000313" key="12">
    <source>
        <dbReference type="EMBL" id="TVX93381.1"/>
    </source>
</evidence>
<dbReference type="EMBL" id="VNJK01000001">
    <property type="protein sequence ID" value="TVX93381.1"/>
    <property type="molecule type" value="Genomic_DNA"/>
</dbReference>
<keyword evidence="5 10" id="KW-0560">Oxidoreductase</keyword>
<feature type="domain" description="Dehydrogenase E1 component" evidence="11">
    <location>
        <begin position="33"/>
        <end position="319"/>
    </location>
</feature>
<sequence>MEQQRLFQILELDGTLRDDSMVINEKLAIEMYKLLVLNRVFDRKLVNMQRKGQIGTYAPFEGQEASQVGSALALSKQDWMFPTYRDHAAMLTFGYEMVKIIWYWMGRIEGCIPPDNRNIMPPYVPIATQIPQAAGAAWASKYKNETACSIAYFGDGATSEGDFHEGLNMASVFKAPVVFFCQNNGYAISVPLSRQTSSETIAQKAIAYNMENVRVDGNDVFAVYVATKNALEAARSGKGPTLIEAVTYRYGAHTTADDPSRYRSIEESESWRPRDPILRLEAYLFKQGMLDKDIQTRIVGEAERLVNDGIKFALTISKPDPTIMFQNVLANKPWNIQEQESNFNSFIERYHHQ</sequence>
<name>A0A559J0M0_9BACL</name>
<evidence type="ECO:0000256" key="10">
    <source>
        <dbReference type="RuleBase" id="RU366007"/>
    </source>
</evidence>
<reference evidence="12 13" key="1">
    <citation type="submission" date="2019-07" db="EMBL/GenBank/DDBJ databases">
        <authorList>
            <person name="Kim J."/>
        </authorList>
    </citation>
    <scope>NUCLEOTIDE SEQUENCE [LARGE SCALE GENOMIC DNA]</scope>
    <source>
        <strain evidence="12 13">N4</strain>
    </source>
</reference>
<protein>
    <recommendedName>
        <fullName evidence="4 10">Pyruvate dehydrogenase E1 component subunit alpha</fullName>
        <ecNumber evidence="3 10">1.2.4.1</ecNumber>
    </recommendedName>
</protein>
<keyword evidence="13" id="KW-1185">Reference proteome</keyword>
<dbReference type="InterPro" id="IPR001017">
    <property type="entry name" value="DH_E1"/>
</dbReference>
<gene>
    <name evidence="12" type="primary">pdhA</name>
    <name evidence="12" type="ORF">FPZ44_10140</name>
</gene>
<dbReference type="SUPFAM" id="SSF52518">
    <property type="entry name" value="Thiamin diphosphate-binding fold (THDP-binding)"/>
    <property type="match status" value="1"/>
</dbReference>
<dbReference type="AlphaFoldDB" id="A0A559J0M0"/>
<dbReference type="InterPro" id="IPR017596">
    <property type="entry name" value="PdhA/BkdA"/>
</dbReference>
<evidence type="ECO:0000256" key="9">
    <source>
        <dbReference type="ARBA" id="ARBA00051231"/>
    </source>
</evidence>
<evidence type="ECO:0000256" key="6">
    <source>
        <dbReference type="ARBA" id="ARBA00023052"/>
    </source>
</evidence>
<comment type="function">
    <text evidence="8 10">The pyruvate dehydrogenase complex catalyzes the overall conversion of pyruvate to acetyl-CoA and CO(2). It contains multiple copies of three enzymatic components: pyruvate dehydrogenase (E1), dihydrolipoamide acetyltransferase (E2) and lipoamide dehydrogenase (E3).</text>
</comment>
<organism evidence="12 13">
    <name type="scientific">Paenibacillus agilis</name>
    <dbReference type="NCBI Taxonomy" id="3020863"/>
    <lineage>
        <taxon>Bacteria</taxon>
        <taxon>Bacillati</taxon>
        <taxon>Bacillota</taxon>
        <taxon>Bacilli</taxon>
        <taxon>Bacillales</taxon>
        <taxon>Paenibacillaceae</taxon>
        <taxon>Paenibacillus</taxon>
    </lineage>
</organism>
<evidence type="ECO:0000256" key="2">
    <source>
        <dbReference type="ARBA" id="ARBA00011870"/>
    </source>
</evidence>
<dbReference type="PANTHER" id="PTHR43380:SF1">
    <property type="entry name" value="2-OXOISOVALERATE DEHYDROGENASE SUBUNIT ALPHA, MITOCHONDRIAL"/>
    <property type="match status" value="1"/>
</dbReference>
<keyword evidence="6 10" id="KW-0786">Thiamine pyrophosphate</keyword>
<proteinExistence type="predicted"/>
<dbReference type="InterPro" id="IPR029061">
    <property type="entry name" value="THDP-binding"/>
</dbReference>
<evidence type="ECO:0000256" key="7">
    <source>
        <dbReference type="ARBA" id="ARBA00023317"/>
    </source>
</evidence>
<comment type="subunit">
    <text evidence="2 10">Heterodimer of an alpha and a beta chain.</text>
</comment>
<comment type="catalytic activity">
    <reaction evidence="9 10">
        <text>N(6)-[(R)-lipoyl]-L-lysyl-[protein] + pyruvate + H(+) = N(6)-[(R)-S(8)-acetyldihydrolipoyl]-L-lysyl-[protein] + CO2</text>
        <dbReference type="Rhea" id="RHEA:19189"/>
        <dbReference type="Rhea" id="RHEA-COMP:10474"/>
        <dbReference type="Rhea" id="RHEA-COMP:10478"/>
        <dbReference type="ChEBI" id="CHEBI:15361"/>
        <dbReference type="ChEBI" id="CHEBI:15378"/>
        <dbReference type="ChEBI" id="CHEBI:16526"/>
        <dbReference type="ChEBI" id="CHEBI:83099"/>
        <dbReference type="ChEBI" id="CHEBI:83111"/>
        <dbReference type="EC" id="1.2.4.1"/>
    </reaction>
</comment>
<dbReference type="EC" id="1.2.4.1" evidence="3 10"/>
<dbReference type="PANTHER" id="PTHR43380">
    <property type="entry name" value="2-OXOISOVALERATE DEHYDROGENASE SUBUNIT ALPHA, MITOCHONDRIAL"/>
    <property type="match status" value="1"/>
</dbReference>
<dbReference type="GO" id="GO:0009083">
    <property type="term" value="P:branched-chain amino acid catabolic process"/>
    <property type="evidence" value="ECO:0007669"/>
    <property type="project" value="TreeGrafter"/>
</dbReference>
<keyword evidence="7 10" id="KW-0670">Pyruvate</keyword>
<dbReference type="NCBIfam" id="TIGR03181">
    <property type="entry name" value="PDH_E1_alph_x"/>
    <property type="match status" value="1"/>
</dbReference>
<dbReference type="Proteomes" id="UP000318102">
    <property type="component" value="Unassembled WGS sequence"/>
</dbReference>
<comment type="caution">
    <text evidence="12">The sequence shown here is derived from an EMBL/GenBank/DDBJ whole genome shotgun (WGS) entry which is preliminary data.</text>
</comment>
<dbReference type="Gene3D" id="3.40.50.970">
    <property type="match status" value="1"/>
</dbReference>
<evidence type="ECO:0000256" key="5">
    <source>
        <dbReference type="ARBA" id="ARBA00023002"/>
    </source>
</evidence>
<evidence type="ECO:0000256" key="3">
    <source>
        <dbReference type="ARBA" id="ARBA00012281"/>
    </source>
</evidence>
<dbReference type="RefSeq" id="WP_144989808.1">
    <property type="nucleotide sequence ID" value="NZ_VNJK01000001.1"/>
</dbReference>
<dbReference type="GO" id="GO:0004739">
    <property type="term" value="F:pyruvate dehydrogenase (acetyl-transferring) activity"/>
    <property type="evidence" value="ECO:0007669"/>
    <property type="project" value="UniProtKB-UniRule"/>
</dbReference>
<evidence type="ECO:0000259" key="11">
    <source>
        <dbReference type="Pfam" id="PF00676"/>
    </source>
</evidence>